<accession>A0A917X7R7</accession>
<name>A0A917X7R7_9ACTN</name>
<keyword evidence="5" id="KW-1185">Reference proteome</keyword>
<keyword evidence="2" id="KW-1133">Transmembrane helix</keyword>
<feature type="transmembrane region" description="Helical" evidence="2">
    <location>
        <begin position="147"/>
        <end position="164"/>
    </location>
</feature>
<reference evidence="4" key="2">
    <citation type="submission" date="2020-09" db="EMBL/GenBank/DDBJ databases">
        <authorList>
            <person name="Sun Q."/>
            <person name="Ohkuma M."/>
        </authorList>
    </citation>
    <scope>NUCLEOTIDE SEQUENCE</scope>
    <source>
        <strain evidence="4">JCM 19831</strain>
    </source>
</reference>
<evidence type="ECO:0000313" key="4">
    <source>
        <dbReference type="EMBL" id="GGM87084.1"/>
    </source>
</evidence>
<evidence type="ECO:0000256" key="2">
    <source>
        <dbReference type="SAM" id="Phobius"/>
    </source>
</evidence>
<reference evidence="4" key="1">
    <citation type="journal article" date="2014" name="Int. J. Syst. Evol. Microbiol.">
        <title>Complete genome sequence of Corynebacterium casei LMG S-19264T (=DSM 44701T), isolated from a smear-ripened cheese.</title>
        <authorList>
            <consortium name="US DOE Joint Genome Institute (JGI-PGF)"/>
            <person name="Walter F."/>
            <person name="Albersmeier A."/>
            <person name="Kalinowski J."/>
            <person name="Ruckert C."/>
        </authorList>
    </citation>
    <scope>NUCLEOTIDE SEQUENCE</scope>
    <source>
        <strain evidence="4">JCM 19831</strain>
    </source>
</reference>
<sequence length="173" mass="17493">MNTFRPVYSRIVGLALSITIGLALFGAPAAAEDNTGAAPPPRVAGDVLGTRAVGLALGAGAGALKSRRSADGYRAGSPGAAAQLEPRAPRGLSAVPAAELASVHGRDDLRQAVSHAHDAGPWGPAGDGAAAGGGFATRSTGRDLQPLALVLTFVLAGFVLWLVWRRSARQQRA</sequence>
<evidence type="ECO:0000313" key="5">
    <source>
        <dbReference type="Proteomes" id="UP000642070"/>
    </source>
</evidence>
<feature type="chain" id="PRO_5036942199" evidence="3">
    <location>
        <begin position="32"/>
        <end position="173"/>
    </location>
</feature>
<organism evidence="4 5">
    <name type="scientific">Dactylosporangium sucinum</name>
    <dbReference type="NCBI Taxonomy" id="1424081"/>
    <lineage>
        <taxon>Bacteria</taxon>
        <taxon>Bacillati</taxon>
        <taxon>Actinomycetota</taxon>
        <taxon>Actinomycetes</taxon>
        <taxon>Micromonosporales</taxon>
        <taxon>Micromonosporaceae</taxon>
        <taxon>Dactylosporangium</taxon>
    </lineage>
</organism>
<evidence type="ECO:0000256" key="1">
    <source>
        <dbReference type="SAM" id="MobiDB-lite"/>
    </source>
</evidence>
<dbReference type="EMBL" id="BMPI01000110">
    <property type="protein sequence ID" value="GGM87084.1"/>
    <property type="molecule type" value="Genomic_DNA"/>
</dbReference>
<gene>
    <name evidence="4" type="ORF">GCM10007977_106270</name>
</gene>
<protein>
    <submittedName>
        <fullName evidence="4">Uncharacterized protein</fullName>
    </submittedName>
</protein>
<dbReference type="AlphaFoldDB" id="A0A917X7R7"/>
<keyword evidence="2" id="KW-0472">Membrane</keyword>
<dbReference type="RefSeq" id="WP_190257765.1">
    <property type="nucleotide sequence ID" value="NZ_BMPI01000110.1"/>
</dbReference>
<evidence type="ECO:0000256" key="3">
    <source>
        <dbReference type="SAM" id="SignalP"/>
    </source>
</evidence>
<proteinExistence type="predicted"/>
<dbReference type="Proteomes" id="UP000642070">
    <property type="component" value="Unassembled WGS sequence"/>
</dbReference>
<keyword evidence="3" id="KW-0732">Signal</keyword>
<feature type="region of interest" description="Disordered" evidence="1">
    <location>
        <begin position="68"/>
        <end position="89"/>
    </location>
</feature>
<comment type="caution">
    <text evidence="4">The sequence shown here is derived from an EMBL/GenBank/DDBJ whole genome shotgun (WGS) entry which is preliminary data.</text>
</comment>
<feature type="signal peptide" evidence="3">
    <location>
        <begin position="1"/>
        <end position="31"/>
    </location>
</feature>
<keyword evidence="2" id="KW-0812">Transmembrane</keyword>